<reference evidence="4 5" key="1">
    <citation type="submission" date="2019-02" db="EMBL/GenBank/DDBJ databases">
        <title>Deep-cultivation of Planctomycetes and their phenomic and genomic characterization uncovers novel biology.</title>
        <authorList>
            <person name="Wiegand S."/>
            <person name="Jogler M."/>
            <person name="Boedeker C."/>
            <person name="Pinto D."/>
            <person name="Vollmers J."/>
            <person name="Rivas-Marin E."/>
            <person name="Kohn T."/>
            <person name="Peeters S.H."/>
            <person name="Heuer A."/>
            <person name="Rast P."/>
            <person name="Oberbeckmann S."/>
            <person name="Bunk B."/>
            <person name="Jeske O."/>
            <person name="Meyerdierks A."/>
            <person name="Storesund J.E."/>
            <person name="Kallscheuer N."/>
            <person name="Luecker S."/>
            <person name="Lage O.M."/>
            <person name="Pohl T."/>
            <person name="Merkel B.J."/>
            <person name="Hornburger P."/>
            <person name="Mueller R.-W."/>
            <person name="Bruemmer F."/>
            <person name="Labrenz M."/>
            <person name="Spormann A.M."/>
            <person name="Op den Camp H."/>
            <person name="Overmann J."/>
            <person name="Amann R."/>
            <person name="Jetten M.S.M."/>
            <person name="Mascher T."/>
            <person name="Medema M.H."/>
            <person name="Devos D.P."/>
            <person name="Kaster A.-K."/>
            <person name="Ovreas L."/>
            <person name="Rohde M."/>
            <person name="Galperin M.Y."/>
            <person name="Jogler C."/>
        </authorList>
    </citation>
    <scope>NUCLEOTIDE SEQUENCE [LARGE SCALE GENOMIC DNA]</scope>
    <source>
        <strain evidence="4 5">SV_7m_r</strain>
    </source>
</reference>
<dbReference type="EMBL" id="CP036272">
    <property type="protein sequence ID" value="QDT60763.1"/>
    <property type="molecule type" value="Genomic_DNA"/>
</dbReference>
<dbReference type="GO" id="GO:0046872">
    <property type="term" value="F:metal ion binding"/>
    <property type="evidence" value="ECO:0007669"/>
    <property type="project" value="UniProtKB-KW"/>
</dbReference>
<dbReference type="AlphaFoldDB" id="A0A517SXJ7"/>
<sequence>MFPICCSVRGCGLPLASRDAEGQSSDASGGLFCDRGHHFEQAKAGYWSLLQPQDKKSAQAGDSDDAVEARRRWLQRGHMQGLVDRVRELAGQPCSAIGAQQPGWTVELGCGEGTFSQAIFESAAPDHYCGVELSKKALRLAARSWPAATWVLANADRRLPFADRSIQHVVSLFGRRPYQEIARVLADDARVLVVVPGPEDLIELRQQAQEVGQRKSRWQAIAEQFAEVGLGLLSHEQWKHSVSLQREALQDAMAMTYRAVRRSQQQRIEQLGNAEVTLNAEILLFDKASHVPTV</sequence>
<evidence type="ECO:0000313" key="5">
    <source>
        <dbReference type="Proteomes" id="UP000315003"/>
    </source>
</evidence>
<keyword evidence="4" id="KW-0808">Transferase</keyword>
<feature type="binding site" evidence="1">
    <location>
        <position position="37"/>
    </location>
    <ligand>
        <name>Zn(2+)</name>
        <dbReference type="ChEBI" id="CHEBI:29105"/>
    </ligand>
</feature>
<organism evidence="4 5">
    <name type="scientific">Stieleria bergensis</name>
    <dbReference type="NCBI Taxonomy" id="2528025"/>
    <lineage>
        <taxon>Bacteria</taxon>
        <taxon>Pseudomonadati</taxon>
        <taxon>Planctomycetota</taxon>
        <taxon>Planctomycetia</taxon>
        <taxon>Pirellulales</taxon>
        <taxon>Pirellulaceae</taxon>
        <taxon>Stieleria</taxon>
    </lineage>
</organism>
<evidence type="ECO:0000256" key="2">
    <source>
        <dbReference type="PIRSR" id="PIRSR018249-2"/>
    </source>
</evidence>
<evidence type="ECO:0000259" key="3">
    <source>
        <dbReference type="Pfam" id="PF13649"/>
    </source>
</evidence>
<dbReference type="Gene3D" id="3.40.50.150">
    <property type="entry name" value="Vaccinia Virus protein VP39"/>
    <property type="match status" value="1"/>
</dbReference>
<dbReference type="InterPro" id="IPR016718">
    <property type="entry name" value="rRNA_m1G-MeTrfase_A_prd"/>
</dbReference>
<dbReference type="GO" id="GO:0052911">
    <property type="term" value="F:23S rRNA (guanine(745)-N(1))-methyltransferase activity"/>
    <property type="evidence" value="ECO:0007669"/>
    <property type="project" value="UniProtKB-EC"/>
</dbReference>
<dbReference type="Proteomes" id="UP000315003">
    <property type="component" value="Chromosome"/>
</dbReference>
<feature type="binding site" evidence="2">
    <location>
        <begin position="112"/>
        <end position="113"/>
    </location>
    <ligand>
        <name>S-adenosyl-L-methionine</name>
        <dbReference type="ChEBI" id="CHEBI:59789"/>
    </ligand>
</feature>
<feature type="binding site" evidence="1">
    <location>
        <position position="33"/>
    </location>
    <ligand>
        <name>Zn(2+)</name>
        <dbReference type="ChEBI" id="CHEBI:29105"/>
    </ligand>
</feature>
<keyword evidence="1" id="KW-0479">Metal-binding</keyword>
<keyword evidence="1" id="KW-0862">Zinc</keyword>
<keyword evidence="5" id="KW-1185">Reference proteome</keyword>
<protein>
    <submittedName>
        <fullName evidence="4">23S rRNA (Guanine(745)-N(1))-methyltransferase</fullName>
        <ecNumber evidence="4">2.1.1.187</ecNumber>
    </submittedName>
</protein>
<dbReference type="OrthoDB" id="5522265at2"/>
<accession>A0A517SXJ7</accession>
<dbReference type="SUPFAM" id="SSF53335">
    <property type="entry name" value="S-adenosyl-L-methionine-dependent methyltransferases"/>
    <property type="match status" value="1"/>
</dbReference>
<gene>
    <name evidence="4" type="primary">rlmA</name>
    <name evidence="4" type="ORF">SV7mr_32890</name>
</gene>
<keyword evidence="4" id="KW-0489">Methyltransferase</keyword>
<evidence type="ECO:0000313" key="4">
    <source>
        <dbReference type="EMBL" id="QDT60763.1"/>
    </source>
</evidence>
<name>A0A517SXJ7_9BACT</name>
<evidence type="ECO:0000256" key="1">
    <source>
        <dbReference type="PIRSR" id="PIRSR018249-1"/>
    </source>
</evidence>
<dbReference type="PIRSF" id="PIRSF018249">
    <property type="entry name" value="MyrA_prd"/>
    <property type="match status" value="1"/>
</dbReference>
<dbReference type="EC" id="2.1.1.187" evidence="4"/>
<dbReference type="CDD" id="cd02440">
    <property type="entry name" value="AdoMet_MTases"/>
    <property type="match status" value="1"/>
</dbReference>
<dbReference type="Pfam" id="PF13649">
    <property type="entry name" value="Methyltransf_25"/>
    <property type="match status" value="1"/>
</dbReference>
<keyword evidence="2" id="KW-0949">S-adenosyl-L-methionine</keyword>
<feature type="domain" description="Methyltransferase" evidence="3">
    <location>
        <begin position="107"/>
        <end position="192"/>
    </location>
</feature>
<dbReference type="InterPro" id="IPR029063">
    <property type="entry name" value="SAM-dependent_MTases_sf"/>
</dbReference>
<proteinExistence type="predicted"/>
<dbReference type="InterPro" id="IPR041698">
    <property type="entry name" value="Methyltransf_25"/>
</dbReference>